<keyword evidence="2" id="KW-0472">Membrane</keyword>
<keyword evidence="5" id="KW-1185">Reference proteome</keyword>
<dbReference type="PANTHER" id="PTHR46825:SF11">
    <property type="entry name" value="PENICILLIN-BINDING PROTEIN 4"/>
    <property type="match status" value="1"/>
</dbReference>
<evidence type="ECO:0000259" key="3">
    <source>
        <dbReference type="Pfam" id="PF00144"/>
    </source>
</evidence>
<dbReference type="RefSeq" id="WP_182536428.1">
    <property type="nucleotide sequence ID" value="NZ_JACGXA010000001.1"/>
</dbReference>
<dbReference type="Proteomes" id="UP000580910">
    <property type="component" value="Unassembled WGS sequence"/>
</dbReference>
<dbReference type="InterPro" id="IPR050491">
    <property type="entry name" value="AmpC-like"/>
</dbReference>
<organism evidence="4 5">
    <name type="scientific">Nocardioides ginsengisegetis</name>
    <dbReference type="NCBI Taxonomy" id="661491"/>
    <lineage>
        <taxon>Bacteria</taxon>
        <taxon>Bacillati</taxon>
        <taxon>Actinomycetota</taxon>
        <taxon>Actinomycetes</taxon>
        <taxon>Propionibacteriales</taxon>
        <taxon>Nocardioidaceae</taxon>
        <taxon>Nocardioides</taxon>
    </lineage>
</organism>
<dbReference type="GO" id="GO:0016020">
    <property type="term" value="C:membrane"/>
    <property type="evidence" value="ECO:0007669"/>
    <property type="project" value="UniProtKB-SubCell"/>
</dbReference>
<dbReference type="Gene3D" id="3.40.710.10">
    <property type="entry name" value="DD-peptidase/beta-lactamase superfamily"/>
    <property type="match status" value="1"/>
</dbReference>
<sequence length="340" mass="36852">MQSLHDEVDRAAEDGWFSGVVRVDRAHETELCAAYGFADRAHGVRNTVDTQFGIASGTKGLTALVVMSLVERGTLGLDTTARSLLGDDLPLVADDVTVEHLLAHRSGIGDYLDEDGADLSDHLMPVPVHELATTEQYVAVLEGHPTVFPAGARFAYNDAGYVLLALLAERASGVEFPDLVRTLVCEPAGMVDTAFLRSDELPGRAARGYLSVDGLRTNGLHLPVRGSGDGGIYSTVTDLRGFWTALVAGRIVSPQTLAEMVRPRSHWPDLSYVSSRDHRRYGLGFHLHATGDQVWLEGYDAGVSFASLHDPASSVTWTVISNWTDGAWPIVRVLRDWFGS</sequence>
<dbReference type="PANTHER" id="PTHR46825">
    <property type="entry name" value="D-ALANYL-D-ALANINE-CARBOXYPEPTIDASE/ENDOPEPTIDASE AMPH"/>
    <property type="match status" value="1"/>
</dbReference>
<proteinExistence type="predicted"/>
<dbReference type="AlphaFoldDB" id="A0A7W3IWY3"/>
<accession>A0A7W3IWY3</accession>
<dbReference type="EMBL" id="JACGXA010000001">
    <property type="protein sequence ID" value="MBA8802162.1"/>
    <property type="molecule type" value="Genomic_DNA"/>
</dbReference>
<dbReference type="InterPro" id="IPR012338">
    <property type="entry name" value="Beta-lactam/transpept-like"/>
</dbReference>
<reference evidence="4 5" key="1">
    <citation type="submission" date="2020-07" db="EMBL/GenBank/DDBJ databases">
        <title>Sequencing the genomes of 1000 actinobacteria strains.</title>
        <authorList>
            <person name="Klenk H.-P."/>
        </authorList>
    </citation>
    <scope>NUCLEOTIDE SEQUENCE [LARGE SCALE GENOMIC DNA]</scope>
    <source>
        <strain evidence="4 5">DSM 21349</strain>
    </source>
</reference>
<evidence type="ECO:0000256" key="1">
    <source>
        <dbReference type="ARBA" id="ARBA00004370"/>
    </source>
</evidence>
<feature type="domain" description="Beta-lactamase-related" evidence="3">
    <location>
        <begin position="8"/>
        <end position="326"/>
    </location>
</feature>
<name>A0A7W3IWY3_9ACTN</name>
<gene>
    <name evidence="4" type="ORF">FB382_000453</name>
</gene>
<dbReference type="InterPro" id="IPR001466">
    <property type="entry name" value="Beta-lactam-related"/>
</dbReference>
<evidence type="ECO:0000313" key="5">
    <source>
        <dbReference type="Proteomes" id="UP000580910"/>
    </source>
</evidence>
<dbReference type="Pfam" id="PF00144">
    <property type="entry name" value="Beta-lactamase"/>
    <property type="match status" value="1"/>
</dbReference>
<comment type="caution">
    <text evidence="4">The sequence shown here is derived from an EMBL/GenBank/DDBJ whole genome shotgun (WGS) entry which is preliminary data.</text>
</comment>
<protein>
    <submittedName>
        <fullName evidence="4">CubicO group peptidase (Beta-lactamase class C family)</fullName>
    </submittedName>
</protein>
<evidence type="ECO:0000256" key="2">
    <source>
        <dbReference type="ARBA" id="ARBA00023136"/>
    </source>
</evidence>
<comment type="subcellular location">
    <subcellularLocation>
        <location evidence="1">Membrane</location>
    </subcellularLocation>
</comment>
<dbReference type="SUPFAM" id="SSF56601">
    <property type="entry name" value="beta-lactamase/transpeptidase-like"/>
    <property type="match status" value="1"/>
</dbReference>
<evidence type="ECO:0000313" key="4">
    <source>
        <dbReference type="EMBL" id="MBA8802162.1"/>
    </source>
</evidence>